<accession>A6DGL5</accession>
<dbReference type="EMBL" id="ABCK01000002">
    <property type="protein sequence ID" value="EDM29332.1"/>
    <property type="molecule type" value="Genomic_DNA"/>
</dbReference>
<dbReference type="InterPro" id="IPR017850">
    <property type="entry name" value="Alkaline_phosphatase_core_sf"/>
</dbReference>
<sequence>MKKLLFLFSALSLGAIAKDAPKPNIVHIMVDDLGWQDIASHKLDGKPIYETSHMDRLTKIGRHFTQAYSPAPTCAPSRVSFLRGQYPINTGTYHVQGGRLPRPWRSSSPLIPPYYNYGLADSETTIADVLKEAGYTTGHVGKWHAGGKSAGYPFPTDQGFDFGFTEKNGRHKYYNDEELWLSTPGHKNQFFGTWGKMKPSRISGFATNHPSDPYQLDEKGQPFDKPHDLAMGFIKKHKDKPFFLNYCPYYVHGPIQTRNKALFDKYLQKMGYDFPTEEGPMDRGKPGHTNPYYASMVETVDYMIGDVLSYLEKTDDPRNPGHKLIDNTYLIVDSDNGGVLPYTDNAPLQGGKQRSFEGGVRIPFLIIGPKVPAGTRCDTMINVVDLFPTFMNIAGLKARPELDLDGCDILEHFQGSNKPSYFSDGRKRESMIWFFPMDSQSCSAMRKGPWKLIRDYGVSGGGPSKPSTKLYRLYNADGSINDISEKYDVAKENPEVFAALNRELDEYLEKNGARMPYRNSTVKNLSDQERSQIPKILSLTSQGDQVAVQYEKGKNKIIAAELYYTMNPKAFDSTRGHREEWFAIAAKIEKGTVTALAPPGATHMAFVLRDSQNFMISSEELPTYGQKDVGHTDSRILKNAFAWKPGLIALMKLGEKAKQSAIKKGLERAPLEQTLQKARVVCSQKEIDPEAYAQSIFQLRKAIRELKGTAEASSPYINRFPTDPLF</sequence>
<keyword evidence="5" id="KW-0378">Hydrolase</keyword>
<evidence type="ECO:0000256" key="5">
    <source>
        <dbReference type="ARBA" id="ARBA00022801"/>
    </source>
</evidence>
<evidence type="ECO:0000256" key="1">
    <source>
        <dbReference type="ARBA" id="ARBA00001913"/>
    </source>
</evidence>
<comment type="caution">
    <text evidence="9">The sequence shown here is derived from an EMBL/GenBank/DDBJ whole genome shotgun (WGS) entry which is preliminary data.</text>
</comment>
<dbReference type="Gene3D" id="3.40.720.10">
    <property type="entry name" value="Alkaline Phosphatase, subunit A"/>
    <property type="match status" value="1"/>
</dbReference>
<evidence type="ECO:0000256" key="4">
    <source>
        <dbReference type="ARBA" id="ARBA00022729"/>
    </source>
</evidence>
<dbReference type="STRING" id="313628.LNTAR_23119"/>
<evidence type="ECO:0000256" key="2">
    <source>
        <dbReference type="ARBA" id="ARBA00008779"/>
    </source>
</evidence>
<dbReference type="InterPro" id="IPR024607">
    <property type="entry name" value="Sulfatase_CS"/>
</dbReference>
<dbReference type="AlphaFoldDB" id="A6DGL5"/>
<evidence type="ECO:0000313" key="10">
    <source>
        <dbReference type="Proteomes" id="UP000004947"/>
    </source>
</evidence>
<dbReference type="PROSITE" id="PS00149">
    <property type="entry name" value="SULFATASE_2"/>
    <property type="match status" value="1"/>
</dbReference>
<organism evidence="9 10">
    <name type="scientific">Lentisphaera araneosa HTCC2155</name>
    <dbReference type="NCBI Taxonomy" id="313628"/>
    <lineage>
        <taxon>Bacteria</taxon>
        <taxon>Pseudomonadati</taxon>
        <taxon>Lentisphaerota</taxon>
        <taxon>Lentisphaeria</taxon>
        <taxon>Lentisphaerales</taxon>
        <taxon>Lentisphaeraceae</taxon>
        <taxon>Lentisphaera</taxon>
    </lineage>
</organism>
<keyword evidence="4 7" id="KW-0732">Signal</keyword>
<dbReference type="PANTHER" id="PTHR42693:SF42">
    <property type="entry name" value="ARYLSULFATASE G"/>
    <property type="match status" value="1"/>
</dbReference>
<dbReference type="RefSeq" id="WP_007277054.1">
    <property type="nucleotide sequence ID" value="NZ_ABCK01000002.1"/>
</dbReference>
<evidence type="ECO:0000256" key="6">
    <source>
        <dbReference type="ARBA" id="ARBA00022837"/>
    </source>
</evidence>
<feature type="signal peptide" evidence="7">
    <location>
        <begin position="1"/>
        <end position="17"/>
    </location>
</feature>
<feature type="chain" id="PRO_5002694342" evidence="7">
    <location>
        <begin position="18"/>
        <end position="726"/>
    </location>
</feature>
<keyword evidence="10" id="KW-1185">Reference proteome</keyword>
<dbReference type="SUPFAM" id="SSF53649">
    <property type="entry name" value="Alkaline phosphatase-like"/>
    <property type="match status" value="1"/>
</dbReference>
<evidence type="ECO:0000313" key="9">
    <source>
        <dbReference type="EMBL" id="EDM29332.1"/>
    </source>
</evidence>
<reference evidence="9 10" key="1">
    <citation type="journal article" date="2010" name="J. Bacteriol.">
        <title>Genome sequence of Lentisphaera araneosa HTCC2155T, the type species of the order Lentisphaerales in the phylum Lentisphaerae.</title>
        <authorList>
            <person name="Thrash J.C."/>
            <person name="Cho J.C."/>
            <person name="Vergin K.L."/>
            <person name="Morris R.M."/>
            <person name="Giovannoni S.J."/>
        </authorList>
    </citation>
    <scope>NUCLEOTIDE SEQUENCE [LARGE SCALE GENOMIC DNA]</scope>
    <source>
        <strain evidence="9 10">HTCC2155</strain>
    </source>
</reference>
<dbReference type="GO" id="GO:0046872">
    <property type="term" value="F:metal ion binding"/>
    <property type="evidence" value="ECO:0007669"/>
    <property type="project" value="UniProtKB-KW"/>
</dbReference>
<evidence type="ECO:0000259" key="8">
    <source>
        <dbReference type="Pfam" id="PF00884"/>
    </source>
</evidence>
<dbReference type="GO" id="GO:0004065">
    <property type="term" value="F:arylsulfatase activity"/>
    <property type="evidence" value="ECO:0007669"/>
    <property type="project" value="TreeGrafter"/>
</dbReference>
<comment type="similarity">
    <text evidence="2">Belongs to the sulfatase family.</text>
</comment>
<dbReference type="Gene3D" id="3.30.1120.10">
    <property type="match status" value="1"/>
</dbReference>
<protein>
    <submittedName>
        <fullName evidence="9">N-acetylgalactosamine 6-sulfate sulfatase GALNS</fullName>
    </submittedName>
</protein>
<feature type="domain" description="Sulfatase N-terminal" evidence="8">
    <location>
        <begin position="23"/>
        <end position="395"/>
    </location>
</feature>
<keyword evidence="3" id="KW-0479">Metal-binding</keyword>
<gene>
    <name evidence="9" type="ORF">LNTAR_23119</name>
</gene>
<evidence type="ECO:0000256" key="7">
    <source>
        <dbReference type="SAM" id="SignalP"/>
    </source>
</evidence>
<dbReference type="InterPro" id="IPR050738">
    <property type="entry name" value="Sulfatase"/>
</dbReference>
<keyword evidence="6" id="KW-0106">Calcium</keyword>
<dbReference type="Pfam" id="PF00884">
    <property type="entry name" value="Sulfatase"/>
    <property type="match status" value="1"/>
</dbReference>
<dbReference type="PANTHER" id="PTHR42693">
    <property type="entry name" value="ARYLSULFATASE FAMILY MEMBER"/>
    <property type="match status" value="1"/>
</dbReference>
<dbReference type="PROSITE" id="PS00523">
    <property type="entry name" value="SULFATASE_1"/>
    <property type="match status" value="1"/>
</dbReference>
<dbReference type="CDD" id="cd16144">
    <property type="entry name" value="ARS_like"/>
    <property type="match status" value="1"/>
</dbReference>
<dbReference type="Proteomes" id="UP000004947">
    <property type="component" value="Unassembled WGS sequence"/>
</dbReference>
<dbReference type="InterPro" id="IPR000917">
    <property type="entry name" value="Sulfatase_N"/>
</dbReference>
<name>A6DGL5_9BACT</name>
<dbReference type="OrthoDB" id="570067at2"/>
<evidence type="ECO:0000256" key="3">
    <source>
        <dbReference type="ARBA" id="ARBA00022723"/>
    </source>
</evidence>
<proteinExistence type="inferred from homology"/>
<dbReference type="eggNOG" id="COG3119">
    <property type="taxonomic scope" value="Bacteria"/>
</dbReference>
<comment type="cofactor">
    <cofactor evidence="1">
        <name>Ca(2+)</name>
        <dbReference type="ChEBI" id="CHEBI:29108"/>
    </cofactor>
</comment>